<dbReference type="InterPro" id="IPR036490">
    <property type="entry name" value="ThsB_TIR-like_sf"/>
</dbReference>
<comment type="caution">
    <text evidence="2">The sequence shown here is derived from an EMBL/GenBank/DDBJ whole genome shotgun (WGS) entry which is preliminary data.</text>
</comment>
<protein>
    <recommendedName>
        <fullName evidence="1">Thoeris protein ThsB TIR-like domain-containing protein</fullName>
    </recommendedName>
</protein>
<name>N9XUP8_9CLOT</name>
<sequence length="160" mass="18727">MRKVFFSFHFGRDAWRAGQVRNSGRFTGDDSGFIDKAEWEKVKLKGKAHICNWIDEQMKGTSVTVVLIGAETSTREYVEYEIKKSFAKGNGVIGIYIHNVKNQYGQTDYKGKNPFENIYYEYQGRRVYLSEIYKTYDWVCDNGRENMSKWIEEAAQRASR</sequence>
<evidence type="ECO:0000313" key="3">
    <source>
        <dbReference type="Proteomes" id="UP000013097"/>
    </source>
</evidence>
<organism evidence="2 3">
    <name type="scientific">Clostridium thermobutyricum</name>
    <dbReference type="NCBI Taxonomy" id="29372"/>
    <lineage>
        <taxon>Bacteria</taxon>
        <taxon>Bacillati</taxon>
        <taxon>Bacillota</taxon>
        <taxon>Clostridia</taxon>
        <taxon>Eubacteriales</taxon>
        <taxon>Clostridiaceae</taxon>
        <taxon>Clostridium</taxon>
    </lineage>
</organism>
<keyword evidence="3" id="KW-1185">Reference proteome</keyword>
<dbReference type="InterPro" id="IPR015032">
    <property type="entry name" value="ThsB__TIR-like_domain"/>
</dbReference>
<feature type="domain" description="Thoeris protein ThsB TIR-like" evidence="1">
    <location>
        <begin position="5"/>
        <end position="101"/>
    </location>
</feature>
<dbReference type="PATRIC" id="fig|999411.4.peg.603"/>
<dbReference type="AlphaFoldDB" id="N9XUP8"/>
<dbReference type="Proteomes" id="UP000013097">
    <property type="component" value="Unassembled WGS sequence"/>
</dbReference>
<evidence type="ECO:0000259" key="1">
    <source>
        <dbReference type="Pfam" id="PF08937"/>
    </source>
</evidence>
<gene>
    <name evidence="2" type="ORF">HMPREF1092_00625</name>
</gene>
<proteinExistence type="predicted"/>
<dbReference type="HOGENOM" id="CLU_098991_0_0_9"/>
<dbReference type="SUPFAM" id="SSF52206">
    <property type="entry name" value="Hypothetical protein MTH538"/>
    <property type="match status" value="1"/>
</dbReference>
<accession>N9XUP8</accession>
<dbReference type="EMBL" id="AGYT01000007">
    <property type="protein sequence ID" value="ENZ03438.1"/>
    <property type="molecule type" value="Genomic_DNA"/>
</dbReference>
<dbReference type="Pfam" id="PF08937">
    <property type="entry name" value="ThsB_TIR"/>
    <property type="match status" value="1"/>
</dbReference>
<dbReference type="eggNOG" id="ENOG5032RJ7">
    <property type="taxonomic scope" value="Bacteria"/>
</dbReference>
<dbReference type="RefSeq" id="WP_002597128.1">
    <property type="nucleotide sequence ID" value="NZ_KB850956.1"/>
</dbReference>
<reference evidence="2 3" key="1">
    <citation type="submission" date="2013-01" db="EMBL/GenBank/DDBJ databases">
        <title>The Genome Sequence of Clostridium colicanis 209318.</title>
        <authorList>
            <consortium name="The Broad Institute Genome Sequencing Platform"/>
            <person name="Earl A."/>
            <person name="Ward D."/>
            <person name="Feldgarden M."/>
            <person name="Gevers D."/>
            <person name="Courvalin P."/>
            <person name="Lambert T."/>
            <person name="Walker B."/>
            <person name="Young S.K."/>
            <person name="Zeng Q."/>
            <person name="Gargeya S."/>
            <person name="Fitzgerald M."/>
            <person name="Haas B."/>
            <person name="Abouelleil A."/>
            <person name="Alvarado L."/>
            <person name="Arachchi H.M."/>
            <person name="Berlin A.M."/>
            <person name="Chapman S.B."/>
            <person name="Dewar J."/>
            <person name="Goldberg J."/>
            <person name="Griggs A."/>
            <person name="Gujja S."/>
            <person name="Hansen M."/>
            <person name="Howarth C."/>
            <person name="Imamovic A."/>
            <person name="Larimer J."/>
            <person name="McCowan C."/>
            <person name="Murphy C."/>
            <person name="Neiman D."/>
            <person name="Pearson M."/>
            <person name="Priest M."/>
            <person name="Roberts A."/>
            <person name="Saif S."/>
            <person name="Shea T."/>
            <person name="Sisk P."/>
            <person name="Sykes S."/>
            <person name="Wortman J."/>
            <person name="Nusbaum C."/>
            <person name="Birren B."/>
        </authorList>
    </citation>
    <scope>NUCLEOTIDE SEQUENCE [LARGE SCALE GENOMIC DNA]</scope>
    <source>
        <strain evidence="2 3">209318</strain>
    </source>
</reference>
<evidence type="ECO:0000313" key="2">
    <source>
        <dbReference type="EMBL" id="ENZ03438.1"/>
    </source>
</evidence>
<dbReference type="Gene3D" id="3.40.50.9200">
    <property type="entry name" value="Hypothetical protein MTH538"/>
    <property type="match status" value="1"/>
</dbReference>